<feature type="compositionally biased region" description="Low complexity" evidence="1">
    <location>
        <begin position="77"/>
        <end position="103"/>
    </location>
</feature>
<dbReference type="AlphaFoldDB" id="A0A9D1ZK81"/>
<feature type="signal peptide" evidence="2">
    <location>
        <begin position="1"/>
        <end position="22"/>
    </location>
</feature>
<dbReference type="EMBL" id="DXCM01000021">
    <property type="protein sequence ID" value="HIY91747.1"/>
    <property type="molecule type" value="Genomic_DNA"/>
</dbReference>
<dbReference type="Proteomes" id="UP000824013">
    <property type="component" value="Unassembled WGS sequence"/>
</dbReference>
<proteinExistence type="predicted"/>
<reference evidence="4" key="2">
    <citation type="submission" date="2021-04" db="EMBL/GenBank/DDBJ databases">
        <authorList>
            <person name="Gilroy R."/>
        </authorList>
    </citation>
    <scope>NUCLEOTIDE SEQUENCE</scope>
    <source>
        <strain evidence="4">3204</strain>
    </source>
</reference>
<feature type="domain" description="S-layer protein C-terminal" evidence="3">
    <location>
        <begin position="500"/>
        <end position="544"/>
    </location>
</feature>
<comment type="caution">
    <text evidence="4">The sequence shown here is derived from an EMBL/GenBank/DDBJ whole genome shotgun (WGS) entry which is preliminary data.</text>
</comment>
<feature type="region of interest" description="Disordered" evidence="1">
    <location>
        <begin position="41"/>
        <end position="113"/>
    </location>
</feature>
<feature type="compositionally biased region" description="Polar residues" evidence="1">
    <location>
        <begin position="41"/>
        <end position="67"/>
    </location>
</feature>
<accession>A0A9D1ZK81</accession>
<name>A0A9D1ZK81_9LACO</name>
<keyword evidence="2" id="KW-0732">Signal</keyword>
<feature type="chain" id="PRO_5039482247" evidence="2">
    <location>
        <begin position="23"/>
        <end position="612"/>
    </location>
</feature>
<feature type="domain" description="S-layer protein C-terminal" evidence="3">
    <location>
        <begin position="560"/>
        <end position="609"/>
    </location>
</feature>
<gene>
    <name evidence="4" type="ORF">H9820_02230</name>
</gene>
<feature type="region of interest" description="Disordered" evidence="1">
    <location>
        <begin position="433"/>
        <end position="491"/>
    </location>
</feature>
<evidence type="ECO:0000313" key="5">
    <source>
        <dbReference type="Proteomes" id="UP000824013"/>
    </source>
</evidence>
<protein>
    <submittedName>
        <fullName evidence="4">SLAP domain-containing protein</fullName>
    </submittedName>
</protein>
<dbReference type="InterPro" id="IPR024968">
    <property type="entry name" value="SlpA_C_lactobacillus"/>
</dbReference>
<evidence type="ECO:0000313" key="4">
    <source>
        <dbReference type="EMBL" id="HIY91747.1"/>
    </source>
</evidence>
<evidence type="ECO:0000259" key="3">
    <source>
        <dbReference type="Pfam" id="PF03217"/>
    </source>
</evidence>
<organism evidence="4 5">
    <name type="scientific">Candidatus Companilactobacillus pullicola</name>
    <dbReference type="NCBI Taxonomy" id="2838523"/>
    <lineage>
        <taxon>Bacteria</taxon>
        <taxon>Bacillati</taxon>
        <taxon>Bacillota</taxon>
        <taxon>Bacilli</taxon>
        <taxon>Lactobacillales</taxon>
        <taxon>Lactobacillaceae</taxon>
        <taxon>Companilactobacillus</taxon>
    </lineage>
</organism>
<reference evidence="4" key="1">
    <citation type="journal article" date="2021" name="PeerJ">
        <title>Extensive microbial diversity within the chicken gut microbiome revealed by metagenomics and culture.</title>
        <authorList>
            <person name="Gilroy R."/>
            <person name="Ravi A."/>
            <person name="Getino M."/>
            <person name="Pursley I."/>
            <person name="Horton D.L."/>
            <person name="Alikhan N.F."/>
            <person name="Baker D."/>
            <person name="Gharbi K."/>
            <person name="Hall N."/>
            <person name="Watson M."/>
            <person name="Adriaenssens E.M."/>
            <person name="Foster-Nyarko E."/>
            <person name="Jarju S."/>
            <person name="Secka A."/>
            <person name="Antonio M."/>
            <person name="Oren A."/>
            <person name="Chaudhuri R.R."/>
            <person name="La Ragione R."/>
            <person name="Hildebrand F."/>
            <person name="Pallen M.J."/>
        </authorList>
    </citation>
    <scope>NUCLEOTIDE SEQUENCE</scope>
    <source>
        <strain evidence="4">3204</strain>
    </source>
</reference>
<evidence type="ECO:0000256" key="2">
    <source>
        <dbReference type="SAM" id="SignalP"/>
    </source>
</evidence>
<dbReference type="Pfam" id="PF03217">
    <property type="entry name" value="SlpA"/>
    <property type="match status" value="2"/>
</dbReference>
<sequence length="612" mass="66221">MNKKIKYMGIAAATLLTVVPIAAPVFNSATEITAKADTVNDSVKTGTSAAETSKVTDANTNADASTDTNEDKKTDADATSTGTTKNTTSDVTTDTNTNSNNNDELNDAEDTVNDNSVYKTSLTEDMIQTNTDDNGQPINYLSGTFPAMKDGKQIQIPYNRVGVIGDGMNSRSLIAIPHIEGYTANQDYTTFGVKRDPKTNQPIGITLANGMPIYTKNGSPTTTTTENIEAYETSTMFPDRKGQESLKDSTDITSEQKSHAQQWVKDMKSTIRLAKDTPLVTNDDVSVIYIVGSDGWFSMGSSNLTPESDIMETFSDDNHNATEFFMQFNDKNDAFFDNDNYHVFATATANDGGTKRNLAAFEINKLLSQKGGKGVTFHFGVHYVADPESGSVSIDNGNEHIVAAGGWWAQFLEGNSKQVASKDVVVLPYDADLETTGSNTNTGSTTNTGSNTNTGNTTNTGTSTNTNTNTSTTTDENTNDDKTTPVASYSSVYTPTTGTELYNDNGELITNVSLGKNTAWKVDQKKVVKGVTYLRVATNEWVKVDNGLEIKLVDSVITTNKQAILYNSKGERITNRVLGANTAWRTDRTAQINGQTMYRVATNEWIPASNVQ</sequence>
<evidence type="ECO:0000256" key="1">
    <source>
        <dbReference type="SAM" id="MobiDB-lite"/>
    </source>
</evidence>
<feature type="compositionally biased region" description="Low complexity" evidence="1">
    <location>
        <begin position="435"/>
        <end position="476"/>
    </location>
</feature>